<organism evidence="1 2">
    <name type="scientific">Rotaria sordida</name>
    <dbReference type="NCBI Taxonomy" id="392033"/>
    <lineage>
        <taxon>Eukaryota</taxon>
        <taxon>Metazoa</taxon>
        <taxon>Spiralia</taxon>
        <taxon>Gnathifera</taxon>
        <taxon>Rotifera</taxon>
        <taxon>Eurotatoria</taxon>
        <taxon>Bdelloidea</taxon>
        <taxon>Philodinida</taxon>
        <taxon>Philodinidae</taxon>
        <taxon>Rotaria</taxon>
    </lineage>
</organism>
<dbReference type="InterPro" id="IPR045860">
    <property type="entry name" value="Snake_toxin-like_sf"/>
</dbReference>
<dbReference type="AlphaFoldDB" id="A0A815IFT4"/>
<reference evidence="1" key="1">
    <citation type="submission" date="2021-02" db="EMBL/GenBank/DDBJ databases">
        <authorList>
            <person name="Nowell W R."/>
        </authorList>
    </citation>
    <scope>NUCLEOTIDE SEQUENCE</scope>
</reference>
<dbReference type="SUPFAM" id="SSF57302">
    <property type="entry name" value="Snake toxin-like"/>
    <property type="match status" value="1"/>
</dbReference>
<name>A0A815IFT4_9BILA</name>
<proteinExistence type="predicted"/>
<evidence type="ECO:0000313" key="2">
    <source>
        <dbReference type="Proteomes" id="UP000663854"/>
    </source>
</evidence>
<evidence type="ECO:0000313" key="1">
    <source>
        <dbReference type="EMBL" id="CAF1364425.1"/>
    </source>
</evidence>
<gene>
    <name evidence="1" type="ORF">PYM288_LOCUS33041</name>
</gene>
<dbReference type="Proteomes" id="UP000663854">
    <property type="component" value="Unassembled WGS sequence"/>
</dbReference>
<sequence>MASGMTGAQIIEAPEGQVCNKARSGDIVVRGVLQTAGCVGGPNGCRTATQGGITATLCCCTSDLCNGGFRFRRGRCFGDDECEESVVFDCDLVFNKSSGRLSVSDD</sequence>
<accession>A0A815IFT4</accession>
<protein>
    <submittedName>
        <fullName evidence="1">Uncharacterized protein</fullName>
    </submittedName>
</protein>
<dbReference type="EMBL" id="CAJNOH010004267">
    <property type="protein sequence ID" value="CAF1364425.1"/>
    <property type="molecule type" value="Genomic_DNA"/>
</dbReference>
<comment type="caution">
    <text evidence="1">The sequence shown here is derived from an EMBL/GenBank/DDBJ whole genome shotgun (WGS) entry which is preliminary data.</text>
</comment>